<evidence type="ECO:0000256" key="1">
    <source>
        <dbReference type="ARBA" id="ARBA00004651"/>
    </source>
</evidence>
<dbReference type="PANTHER" id="PTHR30561:SF9">
    <property type="entry name" value="4-AMINO-4-DEOXY-L-ARABINOSE-PHOSPHOUNDECAPRENOL FLIPPASE SUBUNIT ARNF-RELATED"/>
    <property type="match status" value="1"/>
</dbReference>
<dbReference type="GO" id="GO:0022857">
    <property type="term" value="F:transmembrane transporter activity"/>
    <property type="evidence" value="ECO:0007669"/>
    <property type="project" value="InterPro"/>
</dbReference>
<comment type="caution">
    <text evidence="13">The sequence shown here is derived from an EMBL/GenBank/DDBJ whole genome shotgun (WGS) entry which is preliminary data.</text>
</comment>
<feature type="transmembrane region" description="Helical" evidence="11">
    <location>
        <begin position="100"/>
        <end position="117"/>
    </location>
</feature>
<keyword evidence="14" id="KW-1185">Reference proteome</keyword>
<protein>
    <submittedName>
        <fullName evidence="13">EamA family transporter</fullName>
    </submittedName>
</protein>
<dbReference type="PANTHER" id="PTHR30561">
    <property type="entry name" value="SMR FAMILY PROTON-DEPENDENT DRUG EFFLUX TRANSPORTER SUGE"/>
    <property type="match status" value="1"/>
</dbReference>
<organism evidence="13 14">
    <name type="scientific">Oleiagrimonas citrea</name>
    <dbReference type="NCBI Taxonomy" id="1665687"/>
    <lineage>
        <taxon>Bacteria</taxon>
        <taxon>Pseudomonadati</taxon>
        <taxon>Pseudomonadota</taxon>
        <taxon>Gammaproteobacteria</taxon>
        <taxon>Lysobacterales</taxon>
        <taxon>Rhodanobacteraceae</taxon>
        <taxon>Oleiagrimonas</taxon>
    </lineage>
</organism>
<reference evidence="13 14" key="1">
    <citation type="journal article" date="2017" name="Int. J. Syst. Evol. Microbiol.">
        <title>Oleiagrimonas citrea sp. nov., a marine bacterium isolated from tidal flat sediment and emended description of the genus Oleiagrimonas Fang et al. 2015 and Oleiagrimonas soli.</title>
        <authorList>
            <person name="Yang S.H."/>
            <person name="Seo H.S."/>
            <person name="Seong C.N."/>
            <person name="Kwon K.K."/>
        </authorList>
    </citation>
    <scope>NUCLEOTIDE SEQUENCE [LARGE SCALE GENOMIC DNA]</scope>
    <source>
        <strain evidence="13 14">MEBiC09124</strain>
    </source>
</reference>
<dbReference type="SUPFAM" id="SSF103481">
    <property type="entry name" value="Multidrug resistance efflux transporter EmrE"/>
    <property type="match status" value="1"/>
</dbReference>
<feature type="transmembrane region" description="Helical" evidence="11">
    <location>
        <begin position="75"/>
        <end position="94"/>
    </location>
</feature>
<evidence type="ECO:0000256" key="7">
    <source>
        <dbReference type="ARBA" id="ARBA00022985"/>
    </source>
</evidence>
<dbReference type="InterPro" id="IPR037185">
    <property type="entry name" value="EmrE-like"/>
</dbReference>
<dbReference type="InterPro" id="IPR000390">
    <property type="entry name" value="Small_drug/metabolite_transptr"/>
</dbReference>
<feature type="domain" description="EamA" evidence="12">
    <location>
        <begin position="35"/>
        <end position="116"/>
    </location>
</feature>
<dbReference type="AlphaFoldDB" id="A0A846ZIC2"/>
<keyword evidence="8 11" id="KW-1133">Transmembrane helix</keyword>
<sequence length="126" mass="13423">MKRFYLIGFGALLTFDTLAQICFKLAGMHALPLQPNLAWLLRLFAHPWVYGAVIGYLGAFFTWMTLLKHAPIGPAFAASHLEVVTGLLLAVPIFGEHITPVQGLGAIAIVGGILVLAKGEGDAAPD</sequence>
<feature type="transmembrane region" description="Helical" evidence="11">
    <location>
        <begin position="43"/>
        <end position="63"/>
    </location>
</feature>
<keyword evidence="6 11" id="KW-0812">Transmembrane</keyword>
<evidence type="ECO:0000313" key="14">
    <source>
        <dbReference type="Proteomes" id="UP000541636"/>
    </source>
</evidence>
<accession>A0A846ZIC2</accession>
<dbReference type="GO" id="GO:0009103">
    <property type="term" value="P:lipopolysaccharide biosynthetic process"/>
    <property type="evidence" value="ECO:0007669"/>
    <property type="project" value="UniProtKB-KW"/>
</dbReference>
<dbReference type="InterPro" id="IPR000620">
    <property type="entry name" value="EamA_dom"/>
</dbReference>
<proteinExistence type="predicted"/>
<name>A0A846ZIC2_9GAMM</name>
<dbReference type="GO" id="GO:0009245">
    <property type="term" value="P:lipid A biosynthetic process"/>
    <property type="evidence" value="ECO:0007669"/>
    <property type="project" value="UniProtKB-KW"/>
</dbReference>
<dbReference type="Proteomes" id="UP000541636">
    <property type="component" value="Unassembled WGS sequence"/>
</dbReference>
<dbReference type="Pfam" id="PF00892">
    <property type="entry name" value="EamA"/>
    <property type="match status" value="1"/>
</dbReference>
<evidence type="ECO:0000256" key="3">
    <source>
        <dbReference type="ARBA" id="ARBA00022516"/>
    </source>
</evidence>
<keyword evidence="2" id="KW-1003">Cell membrane</keyword>
<dbReference type="EMBL" id="JAAZQD010000001">
    <property type="protein sequence ID" value="NKZ37994.1"/>
    <property type="molecule type" value="Genomic_DNA"/>
</dbReference>
<keyword evidence="4" id="KW-0997">Cell inner membrane</keyword>
<keyword evidence="5" id="KW-0441">Lipid A biosynthesis</keyword>
<comment type="subcellular location">
    <subcellularLocation>
        <location evidence="1">Cell membrane</location>
        <topology evidence="1">Multi-pass membrane protein</topology>
    </subcellularLocation>
</comment>
<evidence type="ECO:0000313" key="13">
    <source>
        <dbReference type="EMBL" id="NKZ37994.1"/>
    </source>
</evidence>
<evidence type="ECO:0000256" key="6">
    <source>
        <dbReference type="ARBA" id="ARBA00022692"/>
    </source>
</evidence>
<evidence type="ECO:0000256" key="11">
    <source>
        <dbReference type="SAM" id="Phobius"/>
    </source>
</evidence>
<evidence type="ECO:0000256" key="2">
    <source>
        <dbReference type="ARBA" id="ARBA00022475"/>
    </source>
</evidence>
<evidence type="ECO:0000256" key="8">
    <source>
        <dbReference type="ARBA" id="ARBA00022989"/>
    </source>
</evidence>
<gene>
    <name evidence="13" type="ORF">HF690_03375</name>
</gene>
<keyword evidence="10 11" id="KW-0472">Membrane</keyword>
<evidence type="ECO:0000259" key="12">
    <source>
        <dbReference type="Pfam" id="PF00892"/>
    </source>
</evidence>
<keyword evidence="7" id="KW-0448">Lipopolysaccharide biosynthesis</keyword>
<evidence type="ECO:0000256" key="9">
    <source>
        <dbReference type="ARBA" id="ARBA00023098"/>
    </source>
</evidence>
<evidence type="ECO:0000256" key="5">
    <source>
        <dbReference type="ARBA" id="ARBA00022556"/>
    </source>
</evidence>
<keyword evidence="9" id="KW-0443">Lipid metabolism</keyword>
<evidence type="ECO:0000256" key="10">
    <source>
        <dbReference type="ARBA" id="ARBA00023136"/>
    </source>
</evidence>
<evidence type="ECO:0000256" key="4">
    <source>
        <dbReference type="ARBA" id="ARBA00022519"/>
    </source>
</evidence>
<dbReference type="GO" id="GO:0005886">
    <property type="term" value="C:plasma membrane"/>
    <property type="evidence" value="ECO:0007669"/>
    <property type="project" value="UniProtKB-SubCell"/>
</dbReference>
<keyword evidence="3" id="KW-0444">Lipid biosynthesis</keyword>
<dbReference type="Gene3D" id="1.10.3730.20">
    <property type="match status" value="1"/>
</dbReference>
<dbReference type="RefSeq" id="WP_168608424.1">
    <property type="nucleotide sequence ID" value="NZ_JAAZQD010000001.1"/>
</dbReference>